<name>A0A7J7LW33_9MAGN</name>
<proteinExistence type="predicted"/>
<comment type="caution">
    <text evidence="1">The sequence shown here is derived from an EMBL/GenBank/DDBJ whole genome shotgun (WGS) entry which is preliminary data.</text>
</comment>
<protein>
    <submittedName>
        <fullName evidence="1">Uncharacterized protein</fullName>
    </submittedName>
</protein>
<dbReference type="SUPFAM" id="SSF48371">
    <property type="entry name" value="ARM repeat"/>
    <property type="match status" value="1"/>
</dbReference>
<keyword evidence="2" id="KW-1185">Reference proteome</keyword>
<dbReference type="EMBL" id="JACGCM010001956">
    <property type="protein sequence ID" value="KAF6146807.1"/>
    <property type="molecule type" value="Genomic_DNA"/>
</dbReference>
<dbReference type="InterPro" id="IPR011989">
    <property type="entry name" value="ARM-like"/>
</dbReference>
<dbReference type="Gene3D" id="1.25.10.10">
    <property type="entry name" value="Leucine-rich Repeat Variant"/>
    <property type="match status" value="1"/>
</dbReference>
<evidence type="ECO:0000313" key="1">
    <source>
        <dbReference type="EMBL" id="KAF6146807.1"/>
    </source>
</evidence>
<dbReference type="Proteomes" id="UP000541444">
    <property type="component" value="Unassembled WGS sequence"/>
</dbReference>
<organism evidence="1 2">
    <name type="scientific">Kingdonia uniflora</name>
    <dbReference type="NCBI Taxonomy" id="39325"/>
    <lineage>
        <taxon>Eukaryota</taxon>
        <taxon>Viridiplantae</taxon>
        <taxon>Streptophyta</taxon>
        <taxon>Embryophyta</taxon>
        <taxon>Tracheophyta</taxon>
        <taxon>Spermatophyta</taxon>
        <taxon>Magnoliopsida</taxon>
        <taxon>Ranunculales</taxon>
        <taxon>Circaeasteraceae</taxon>
        <taxon>Kingdonia</taxon>
    </lineage>
</organism>
<dbReference type="InterPro" id="IPR016024">
    <property type="entry name" value="ARM-type_fold"/>
</dbReference>
<gene>
    <name evidence="1" type="ORF">GIB67_007521</name>
</gene>
<evidence type="ECO:0000313" key="2">
    <source>
        <dbReference type="Proteomes" id="UP000541444"/>
    </source>
</evidence>
<sequence length="98" mass="11163">MLYLLLLRHWIQEMQRQRLLLQESFSTYNLNRVIIGDFGGLKALLRIIEVGDDLTAMMYAVRAIFNLCMINKNRLTAIEGGAVNVILKKVSDGACAYE</sequence>
<reference evidence="1 2" key="1">
    <citation type="journal article" date="2020" name="IScience">
        <title>Genome Sequencing of the Endangered Kingdonia uniflora (Circaeasteraceae, Ranunculales) Reveals Potential Mechanisms of Evolutionary Specialization.</title>
        <authorList>
            <person name="Sun Y."/>
            <person name="Deng T."/>
            <person name="Zhang A."/>
            <person name="Moore M.J."/>
            <person name="Landis J.B."/>
            <person name="Lin N."/>
            <person name="Zhang H."/>
            <person name="Zhang X."/>
            <person name="Huang J."/>
            <person name="Zhang X."/>
            <person name="Sun H."/>
            <person name="Wang H."/>
        </authorList>
    </citation>
    <scope>NUCLEOTIDE SEQUENCE [LARGE SCALE GENOMIC DNA]</scope>
    <source>
        <strain evidence="1">TB1705</strain>
        <tissue evidence="1">Leaf</tissue>
    </source>
</reference>
<dbReference type="AlphaFoldDB" id="A0A7J7LW33"/>
<accession>A0A7J7LW33</accession>